<accession>A0A8E4R5E0</accession>
<evidence type="ECO:0000313" key="16">
    <source>
        <dbReference type="Proteomes" id="UP000309231"/>
    </source>
</evidence>
<sequence length="745" mass="82209">MSGEKPSIIYTLTDEAPLLATYAFLPVVRTFAGAAGIDVQTSDISVAARILAEFSDYLTDEQKVPDNLGELGRLTQEPDTNIIKLPNISASVPQLVAAIKELKEKGYNLPDYPGDPKTDEEKAIKDRYGKCLGSAVNPVLREGNSDRRAPKAVKEYARKHPHSMGEWSQASRTHVATMKTGDFYHGEQSMTLDKARRVKMVLKTKTGKTIELKPEVKLDAGDIIDSMYMSKKALIKFYEEQMEDAYKTGVMFSLHVKATMMKVSHPIVFGHAVRIFYKDAFAKHQKLFDELGVNVNNGLSDLYDKISTLPKSLHDEIVDDLHKCHEHRPELAMVDSARGITNFHSPSDVIVDASMPAMIRLGGKMYGADGKLKDTKAVNPESTFSRMYQEIINFCKTHGQFDPRTMGTVPNVGLMAQKAEEYGSHDKTFEIPEDGIANIVDIDSGEVLLTTAVEEGDIWRMPVVKDLPIRDWVKLAVTRARLSGMPVVFWLDQERPHEAELRKKVATYLKDHDTEGLDISVMSQERAMRHTIERAMRGQDTIAATGNILRDYLTDLFPILELGTSAKMLSIVPLMAGGGLYETGAGGSAPKHVQQLVEENHLRWDSLGEFLALGASLEDLGNKTDDARALLLAKTLDSATGKLLDENKSPSRRTGELDNRGSQFYLAMYWAQELAKQTEDAELAAKFAPLAKTLAENEEKIVAELAAAQGSPADIGGYYAPDPDKTAAVMRPSATFNAALASAQE</sequence>
<evidence type="ECO:0000256" key="2">
    <source>
        <dbReference type="ARBA" id="ARBA00022532"/>
    </source>
</evidence>
<dbReference type="AlphaFoldDB" id="A0A8E4R5E0"/>
<feature type="site" description="Critical for catalysis" evidence="10">
    <location>
        <position position="422"/>
    </location>
</feature>
<dbReference type="Gene3D" id="3.40.718.10">
    <property type="entry name" value="Isopropylmalate Dehydrogenase"/>
    <property type="match status" value="1"/>
</dbReference>
<dbReference type="RefSeq" id="WP_029121019.1">
    <property type="nucleotide sequence ID" value="NZ_ANBS01000003.1"/>
</dbReference>
<evidence type="ECO:0000256" key="4">
    <source>
        <dbReference type="ARBA" id="ARBA00022842"/>
    </source>
</evidence>
<reference evidence="14 16" key="3">
    <citation type="journal article" date="2019" name="Sci. Rep.">
        <title>Insight into the biology of Mycobacterium mucogenicum and Mycobacterium neoaurum clade members.</title>
        <authorList>
            <person name="Behra P.R.K."/>
            <person name="Pettersson B.M.F."/>
            <person name="Ramesh M."/>
            <person name="Dasgupta S."/>
            <person name="Kirsebom L.A."/>
        </authorList>
    </citation>
    <scope>NUCLEOTIDE SEQUENCE [LARGE SCALE GENOMIC DNA]</scope>
    <source>
        <strain evidence="14 16">DSM 44124</strain>
    </source>
</reference>
<dbReference type="SUPFAM" id="SSF53659">
    <property type="entry name" value="Isocitrate/Isopropylmalate dehydrogenase-like"/>
    <property type="match status" value="1"/>
</dbReference>
<evidence type="ECO:0000313" key="15">
    <source>
        <dbReference type="EMBL" id="TLH54551.1"/>
    </source>
</evidence>
<feature type="binding site" evidence="13">
    <location>
        <position position="592"/>
    </location>
    <ligand>
        <name>NADP(+)</name>
        <dbReference type="ChEBI" id="CHEBI:58349"/>
    </ligand>
</feature>
<dbReference type="PIRSF" id="PIRSF009407">
    <property type="entry name" value="IDH_monmr"/>
    <property type="match status" value="1"/>
</dbReference>
<keyword evidence="4 12" id="KW-0460">Magnesium</keyword>
<dbReference type="Pfam" id="PF03971">
    <property type="entry name" value="IDH"/>
    <property type="match status" value="1"/>
</dbReference>
<evidence type="ECO:0000256" key="9">
    <source>
        <dbReference type="PIRNR" id="PIRNR009407"/>
    </source>
</evidence>
<evidence type="ECO:0000256" key="6">
    <source>
        <dbReference type="ARBA" id="ARBA00023002"/>
    </source>
</evidence>
<dbReference type="GO" id="GO:0004450">
    <property type="term" value="F:isocitrate dehydrogenase (NADP+) activity"/>
    <property type="evidence" value="ECO:0007669"/>
    <property type="project" value="UniProtKB-EC"/>
</dbReference>
<dbReference type="KEGG" id="mmuc:C1S78_021265"/>
<keyword evidence="6 9" id="KW-0560">Oxidoreductase</keyword>
<name>A0A8E4R5E0_MYCMU</name>
<dbReference type="GO" id="GO:0046872">
    <property type="term" value="F:metal ion binding"/>
    <property type="evidence" value="ECO:0007669"/>
    <property type="project" value="UniProtKB-KW"/>
</dbReference>
<dbReference type="GeneID" id="76727476"/>
<feature type="binding site" evidence="13">
    <location>
        <begin position="84"/>
        <end position="89"/>
    </location>
    <ligand>
        <name>NADP(+)</name>
        <dbReference type="ChEBI" id="CHEBI:58349"/>
    </ligand>
</feature>
<feature type="binding site" evidence="13">
    <location>
        <begin position="587"/>
        <end position="588"/>
    </location>
    <ligand>
        <name>NADP(+)</name>
        <dbReference type="ChEBI" id="CHEBI:58349"/>
    </ligand>
</feature>
<keyword evidence="2 9" id="KW-0816">Tricarboxylic acid cycle</keyword>
<dbReference type="EC" id="1.1.1.42" evidence="9"/>
<feature type="binding site" evidence="11">
    <location>
        <begin position="134"/>
        <end position="141"/>
    </location>
    <ligand>
        <name>substrate</name>
    </ligand>
</feature>
<feature type="site" description="Critical for catalysis" evidence="10">
    <location>
        <position position="257"/>
    </location>
</feature>
<dbReference type="PANTHER" id="PTHR36999:SF1">
    <property type="entry name" value="ISOCITRATE DEHYDROGENASE (NADP(+))"/>
    <property type="match status" value="1"/>
</dbReference>
<feature type="binding site" evidence="12">
    <location>
        <position position="551"/>
    </location>
    <ligand>
        <name>Mg(2+)</name>
        <dbReference type="ChEBI" id="CHEBI:18420"/>
    </ligand>
</feature>
<dbReference type="EMBL" id="POTL01000001">
    <property type="protein sequence ID" value="TLH54551.1"/>
    <property type="molecule type" value="Genomic_DNA"/>
</dbReference>
<keyword evidence="16" id="KW-1185">Reference proteome</keyword>
<evidence type="ECO:0000256" key="12">
    <source>
        <dbReference type="PIRSR" id="PIRSR009407-3"/>
    </source>
</evidence>
<proteinExistence type="inferred from homology"/>
<evidence type="ECO:0000256" key="11">
    <source>
        <dbReference type="PIRSR" id="PIRSR009407-2"/>
    </source>
</evidence>
<protein>
    <recommendedName>
        <fullName evidence="9">Isocitrate dehydrogenase [NADP]</fullName>
        <ecNumber evidence="9">1.1.1.42</ecNumber>
    </recommendedName>
    <alternativeName>
        <fullName evidence="9">Oxalosuccinate decarboxylase</fullName>
    </alternativeName>
</protein>
<comment type="catalytic activity">
    <reaction evidence="7 9">
        <text>D-threo-isocitrate + NADP(+) = 2-oxoglutarate + CO2 + NADPH</text>
        <dbReference type="Rhea" id="RHEA:19629"/>
        <dbReference type="ChEBI" id="CHEBI:15562"/>
        <dbReference type="ChEBI" id="CHEBI:16526"/>
        <dbReference type="ChEBI" id="CHEBI:16810"/>
        <dbReference type="ChEBI" id="CHEBI:57783"/>
        <dbReference type="ChEBI" id="CHEBI:58349"/>
        <dbReference type="EC" id="1.1.1.42"/>
    </reaction>
</comment>
<feature type="binding site" evidence="11">
    <location>
        <position position="147"/>
    </location>
    <ligand>
        <name>D-threo-isocitrate</name>
        <dbReference type="ChEBI" id="CHEBI:15562"/>
    </ligand>
</feature>
<reference evidence="14 16" key="2">
    <citation type="journal article" date="2019" name="BMC Evol. Biol.">
        <title>Comparative genomics of Mycobacterium mucogenicum and Mycobacterium neoaurum clade members emphasizing tRNA and non-coding RNA.</title>
        <authorList>
            <person name="Behra P.R.K."/>
            <person name="Pettersson B.M.F."/>
            <person name="Das S."/>
            <person name="Dasgupta S."/>
            <person name="Kirsebom L.A."/>
        </authorList>
    </citation>
    <scope>NUCLEOTIDE SEQUENCE [LARGE SCALE GENOMIC DNA]</scope>
    <source>
        <strain evidence="14 16">DSM 44124</strain>
    </source>
</reference>
<evidence type="ECO:0000256" key="13">
    <source>
        <dbReference type="PIRSR" id="PIRSR009407-4"/>
    </source>
</evidence>
<feature type="binding site" evidence="12">
    <location>
        <position position="352"/>
    </location>
    <ligand>
        <name>Mg(2+)</name>
        <dbReference type="ChEBI" id="CHEBI:18420"/>
    </ligand>
</feature>
<dbReference type="InterPro" id="IPR004436">
    <property type="entry name" value="Isocitrate_DH_NADP_mono"/>
</dbReference>
<comment type="cofactor">
    <cofactor evidence="12">
        <name>Mg(2+)</name>
        <dbReference type="ChEBI" id="CHEBI:18420"/>
    </cofactor>
    <cofactor evidence="12">
        <name>Mn(2+)</name>
        <dbReference type="ChEBI" id="CHEBI:29035"/>
    </cofactor>
    <text evidence="12">Binds 1 Mg(2+) or Mn(2+) ion per subunit.</text>
</comment>
<organism evidence="14 16">
    <name type="scientific">Mycolicibacterium mucogenicum DSM 44124</name>
    <dbReference type="NCBI Taxonomy" id="1226753"/>
    <lineage>
        <taxon>Bacteria</taxon>
        <taxon>Bacillati</taxon>
        <taxon>Actinomycetota</taxon>
        <taxon>Actinomycetes</taxon>
        <taxon>Mycobacteriales</taxon>
        <taxon>Mycobacteriaceae</taxon>
        <taxon>Mycolicibacterium</taxon>
    </lineage>
</organism>
<keyword evidence="1 9" id="KW-0329">Glyoxylate bypass</keyword>
<dbReference type="GO" id="GO:0006099">
    <property type="term" value="P:tricarboxylic acid cycle"/>
    <property type="evidence" value="ECO:0007669"/>
    <property type="project" value="UniProtKB-KW"/>
</dbReference>
<feature type="binding site" evidence="13">
    <location>
        <position position="652"/>
    </location>
    <ligand>
        <name>NADP(+)</name>
        <dbReference type="ChEBI" id="CHEBI:58349"/>
    </ligand>
</feature>
<comment type="similarity">
    <text evidence="8 9">Belongs to the monomeric-type IDH family.</text>
</comment>
<gene>
    <name evidence="14" type="ORF">C1S78_021265</name>
    <name evidence="15" type="ORF">C1S78_21210</name>
</gene>
<evidence type="ECO:0000313" key="14">
    <source>
        <dbReference type="EMBL" id="QPG68013.1"/>
    </source>
</evidence>
<feature type="binding site" evidence="11">
    <location>
        <position position="550"/>
    </location>
    <ligand>
        <name>D-threo-isocitrate</name>
        <dbReference type="ChEBI" id="CHEBI:15562"/>
    </ligand>
</feature>
<dbReference type="EMBL" id="CP062008">
    <property type="protein sequence ID" value="QPG68013.1"/>
    <property type="molecule type" value="Genomic_DNA"/>
</dbReference>
<evidence type="ECO:0000256" key="10">
    <source>
        <dbReference type="PIRSR" id="PIRSR009407-1"/>
    </source>
</evidence>
<dbReference type="NCBIfam" id="TIGR00178">
    <property type="entry name" value="monomer_idh"/>
    <property type="match status" value="1"/>
</dbReference>
<feature type="binding site" evidence="13">
    <location>
        <position position="137"/>
    </location>
    <ligand>
        <name>NADP(+)</name>
        <dbReference type="ChEBI" id="CHEBI:58349"/>
    </ligand>
</feature>
<dbReference type="PANTHER" id="PTHR36999">
    <property type="entry name" value="ISOCITRATE DEHYDROGENASE [NADP]"/>
    <property type="match status" value="1"/>
</dbReference>
<evidence type="ECO:0000256" key="3">
    <source>
        <dbReference type="ARBA" id="ARBA00022723"/>
    </source>
</evidence>
<keyword evidence="5 9" id="KW-0521">NADP</keyword>
<dbReference type="GO" id="GO:0006097">
    <property type="term" value="P:glyoxylate cycle"/>
    <property type="evidence" value="ECO:0007669"/>
    <property type="project" value="UniProtKB-KW"/>
</dbReference>
<feature type="binding site" evidence="13">
    <location>
        <begin position="603"/>
        <end position="605"/>
    </location>
    <ligand>
        <name>NADP(+)</name>
        <dbReference type="ChEBI" id="CHEBI:58349"/>
    </ligand>
</feature>
<dbReference type="Proteomes" id="UP000309231">
    <property type="component" value="Chromosome"/>
</dbReference>
<evidence type="ECO:0000256" key="5">
    <source>
        <dbReference type="ARBA" id="ARBA00022857"/>
    </source>
</evidence>
<keyword evidence="3 12" id="KW-0479">Metal-binding</keyword>
<feature type="binding site" evidence="12">
    <location>
        <position position="555"/>
    </location>
    <ligand>
        <name>Mg(2+)</name>
        <dbReference type="ChEBI" id="CHEBI:18420"/>
    </ligand>
</feature>
<evidence type="ECO:0000256" key="8">
    <source>
        <dbReference type="ARBA" id="ARBA00046318"/>
    </source>
</evidence>
<reference evidence="15" key="1">
    <citation type="submission" date="2018-01" db="EMBL/GenBank/DDBJ databases">
        <title>Comparative genomics of Mycobacterium mucogenicum and Mycobacterium neoaurum clade members emphasizing tRNA and non-coding RNA.</title>
        <authorList>
            <person name="Behra P.R.K."/>
            <person name="Pettersson B.M.F."/>
            <person name="Das S."/>
            <person name="Dasgupta S."/>
            <person name="Kirsebom L.A."/>
        </authorList>
    </citation>
    <scope>NUCLEOTIDE SEQUENCE</scope>
    <source>
        <strain evidence="15">DSM 44124</strain>
    </source>
</reference>
<evidence type="ECO:0000256" key="7">
    <source>
        <dbReference type="ARBA" id="ARBA00023554"/>
    </source>
</evidence>
<evidence type="ECO:0000256" key="1">
    <source>
        <dbReference type="ARBA" id="ARBA00022435"/>
    </source>
</evidence>